<dbReference type="GO" id="GO:0004674">
    <property type="term" value="F:protein serine/threonine kinase activity"/>
    <property type="evidence" value="ECO:0007669"/>
    <property type="project" value="UniProtKB-KW"/>
</dbReference>
<accession>A0A0G3G8U7</accession>
<keyword evidence="3" id="KW-0808">Transferase</keyword>
<dbReference type="STRING" id="106634.TVD_07660"/>
<evidence type="ECO:0000256" key="1">
    <source>
        <dbReference type="ARBA" id="ARBA00022527"/>
    </source>
</evidence>
<sequence>MRCSLDIGNELTEIPRLAGEVEAFCERAGMEANTVNLALDEWITNLVSYAFDDGGEHRIGVELEADTEGLTVVVTDDGHSFHPLEDAPKVSLEGGVEDRAIGGLGLYFIRTLMDDIQYDSADGVNRLRLRRLKRK</sequence>
<dbReference type="PANTHER" id="PTHR35526">
    <property type="entry name" value="ANTI-SIGMA-F FACTOR RSBW-RELATED"/>
    <property type="match status" value="1"/>
</dbReference>
<dbReference type="PATRIC" id="fig|106634.4.peg.1562"/>
<dbReference type="OrthoDB" id="9792240at2"/>
<gene>
    <name evidence="3" type="ORF">TVD_07660</name>
</gene>
<keyword evidence="4" id="KW-1185">Reference proteome</keyword>
<dbReference type="EMBL" id="CP011367">
    <property type="protein sequence ID" value="AKJ95241.1"/>
    <property type="molecule type" value="Genomic_DNA"/>
</dbReference>
<keyword evidence="3" id="KW-0418">Kinase</keyword>
<name>A0A0G3G8U7_9GAMM</name>
<dbReference type="Pfam" id="PF13581">
    <property type="entry name" value="HATPase_c_2"/>
    <property type="match status" value="1"/>
</dbReference>
<reference evidence="3 4" key="1">
    <citation type="submission" date="2015-04" db="EMBL/GenBank/DDBJ databases">
        <title>Complete Sequence for the Genome of the Thioalkalivibrio versutus D301.</title>
        <authorList>
            <person name="Mu T."/>
            <person name="Zhou J."/>
            <person name="Xu X."/>
        </authorList>
    </citation>
    <scope>NUCLEOTIDE SEQUENCE [LARGE SCALE GENOMIC DNA]</scope>
    <source>
        <strain evidence="3 4">D301</strain>
    </source>
</reference>
<dbReference type="InterPro" id="IPR036890">
    <property type="entry name" value="HATPase_C_sf"/>
</dbReference>
<dbReference type="Proteomes" id="UP000064201">
    <property type="component" value="Chromosome"/>
</dbReference>
<dbReference type="KEGG" id="tvr:TVD_07660"/>
<dbReference type="InterPro" id="IPR050267">
    <property type="entry name" value="Anti-sigma-factor_SerPK"/>
</dbReference>
<dbReference type="InterPro" id="IPR003594">
    <property type="entry name" value="HATPase_dom"/>
</dbReference>
<evidence type="ECO:0000313" key="4">
    <source>
        <dbReference type="Proteomes" id="UP000064201"/>
    </source>
</evidence>
<evidence type="ECO:0000313" key="3">
    <source>
        <dbReference type="EMBL" id="AKJ95241.1"/>
    </source>
</evidence>
<dbReference type="Gene3D" id="3.30.565.10">
    <property type="entry name" value="Histidine kinase-like ATPase, C-terminal domain"/>
    <property type="match status" value="1"/>
</dbReference>
<proteinExistence type="predicted"/>
<dbReference type="PANTHER" id="PTHR35526:SF3">
    <property type="entry name" value="ANTI-SIGMA-F FACTOR RSBW"/>
    <property type="match status" value="1"/>
</dbReference>
<dbReference type="CDD" id="cd16936">
    <property type="entry name" value="HATPase_RsbW-like"/>
    <property type="match status" value="1"/>
</dbReference>
<keyword evidence="1 3" id="KW-0723">Serine/threonine-protein kinase</keyword>
<dbReference type="RefSeq" id="WP_019568756.1">
    <property type="nucleotide sequence ID" value="NZ_CP011367.1"/>
</dbReference>
<dbReference type="AlphaFoldDB" id="A0A0G3G8U7"/>
<organism evidence="3 4">
    <name type="scientific">Thioalkalivibrio versutus</name>
    <dbReference type="NCBI Taxonomy" id="106634"/>
    <lineage>
        <taxon>Bacteria</taxon>
        <taxon>Pseudomonadati</taxon>
        <taxon>Pseudomonadota</taxon>
        <taxon>Gammaproteobacteria</taxon>
        <taxon>Chromatiales</taxon>
        <taxon>Ectothiorhodospiraceae</taxon>
        <taxon>Thioalkalivibrio</taxon>
    </lineage>
</organism>
<feature type="domain" description="Histidine kinase/HSP90-like ATPase" evidence="2">
    <location>
        <begin position="10"/>
        <end position="130"/>
    </location>
</feature>
<evidence type="ECO:0000259" key="2">
    <source>
        <dbReference type="Pfam" id="PF13581"/>
    </source>
</evidence>
<protein>
    <submittedName>
        <fullName evidence="3">Serine/threonine protein kinase</fullName>
    </submittedName>
</protein>
<dbReference type="SUPFAM" id="SSF55874">
    <property type="entry name" value="ATPase domain of HSP90 chaperone/DNA topoisomerase II/histidine kinase"/>
    <property type="match status" value="1"/>
</dbReference>